<dbReference type="NCBIfam" id="TIGR00259">
    <property type="entry name" value="thylakoid_BtpA"/>
    <property type="match status" value="1"/>
</dbReference>
<evidence type="ECO:0000256" key="1">
    <source>
        <dbReference type="ARBA" id="ARBA00006007"/>
    </source>
</evidence>
<dbReference type="PIRSF" id="PIRSF005956">
    <property type="entry name" value="BtpA"/>
    <property type="match status" value="1"/>
</dbReference>
<dbReference type="InterPro" id="IPR011060">
    <property type="entry name" value="RibuloseP-bd_barrel"/>
</dbReference>
<organism evidence="2 3">
    <name type="scientific">Roseibium aggregatum</name>
    <dbReference type="NCBI Taxonomy" id="187304"/>
    <lineage>
        <taxon>Bacteria</taxon>
        <taxon>Pseudomonadati</taxon>
        <taxon>Pseudomonadota</taxon>
        <taxon>Alphaproteobacteria</taxon>
        <taxon>Hyphomicrobiales</taxon>
        <taxon>Stappiaceae</taxon>
        <taxon>Roseibium</taxon>
    </lineage>
</organism>
<dbReference type="InterPro" id="IPR005137">
    <property type="entry name" value="BtpA"/>
</dbReference>
<protein>
    <submittedName>
        <fullName evidence="2">Putative sgc region protein SgcQ</fullName>
    </submittedName>
</protein>
<dbReference type="Pfam" id="PF03437">
    <property type="entry name" value="BtpA"/>
    <property type="match status" value="1"/>
</dbReference>
<evidence type="ECO:0000313" key="3">
    <source>
        <dbReference type="Proteomes" id="UP000048926"/>
    </source>
</evidence>
<dbReference type="PANTHER" id="PTHR21381">
    <property type="entry name" value="ZGC:162297"/>
    <property type="match status" value="1"/>
</dbReference>
<name>A0A0M6YBH0_9HYPH</name>
<gene>
    <name evidence="2" type="primary">sgcQ</name>
    <name evidence="2" type="ORF">LAL4801_05898</name>
</gene>
<dbReference type="PANTHER" id="PTHR21381:SF3">
    <property type="entry name" value="SGC REGION PROTEIN SGCQ-RELATED"/>
    <property type="match status" value="1"/>
</dbReference>
<proteinExistence type="inferred from homology"/>
<dbReference type="Proteomes" id="UP000048926">
    <property type="component" value="Unassembled WGS sequence"/>
</dbReference>
<accession>A0A0M6YBH0</accession>
<dbReference type="EMBL" id="CXST01000007">
    <property type="protein sequence ID" value="CTQ47436.1"/>
    <property type="molecule type" value="Genomic_DNA"/>
</dbReference>
<dbReference type="RefSeq" id="WP_055661471.1">
    <property type="nucleotide sequence ID" value="NZ_CXST01000007.1"/>
</dbReference>
<dbReference type="OrthoDB" id="9791357at2"/>
<dbReference type="SUPFAM" id="SSF51366">
    <property type="entry name" value="Ribulose-phoshate binding barrel"/>
    <property type="match status" value="1"/>
</dbReference>
<comment type="similarity">
    <text evidence="1">Belongs to the BtpA family.</text>
</comment>
<evidence type="ECO:0000313" key="2">
    <source>
        <dbReference type="EMBL" id="CTQ47436.1"/>
    </source>
</evidence>
<sequence length="267" mass="28553">MVFDFFGEKKKVIIAMSHIGALPGSPGYDSAGGVDKLIDDVLSDIEKLQDGGVDAIMFGNENDRPYELKAPPEGIAAMTAIVQAAKPHLKVPFGVNYLWDPVASIAIGAATGASFVREIFTGVFASDMGVWAPDCASAARLRARLDRGNMKMLFNINAEFAHSLDQRPLELRARSAVFSSQADAILVSGPLTGQAVDQSGLRAVCDAVSDVPVFANTGVNKDNVADILSCASGVIIGTHFKHKGDTFNKVDPERVTRFMDIVNKIRN</sequence>
<reference evidence="3" key="1">
    <citation type="submission" date="2015-07" db="EMBL/GenBank/DDBJ databases">
        <authorList>
            <person name="Rodrigo-Torres Lidia"/>
            <person name="Arahal R.David."/>
        </authorList>
    </citation>
    <scope>NUCLEOTIDE SEQUENCE [LARGE SCALE GENOMIC DNA]</scope>
    <source>
        <strain evidence="3">CECT 4801</strain>
    </source>
</reference>
<keyword evidence="3" id="KW-1185">Reference proteome</keyword>
<dbReference type="AlphaFoldDB" id="A0A0M6YBH0"/>